<protein>
    <submittedName>
        <fullName evidence="3">Helix-turn-helix</fullName>
    </submittedName>
</protein>
<dbReference type="GO" id="GO:0003700">
    <property type="term" value="F:DNA-binding transcription factor activity"/>
    <property type="evidence" value="ECO:0007669"/>
    <property type="project" value="TreeGrafter"/>
</dbReference>
<dbReference type="SUPFAM" id="SSF47413">
    <property type="entry name" value="lambda repressor-like DNA-binding domains"/>
    <property type="match status" value="1"/>
</dbReference>
<dbReference type="HOGENOM" id="CLU_066192_17_6_9"/>
<reference evidence="3 4" key="1">
    <citation type="submission" date="2010-03" db="EMBL/GenBank/DDBJ databases">
        <title>The genome sequence of Eubacterium siraeum 70/3.</title>
        <authorList>
            <consortium name="metaHIT consortium -- http://www.metahit.eu/"/>
            <person name="Pajon A."/>
            <person name="Turner K."/>
            <person name="Parkhill J."/>
            <person name="Duncan S."/>
            <person name="Flint H."/>
        </authorList>
    </citation>
    <scope>NUCLEOTIDE SEQUENCE [LARGE SCALE GENOMIC DNA]</scope>
    <source>
        <strain evidence="3 4">70/3</strain>
    </source>
</reference>
<dbReference type="Gene3D" id="1.10.260.40">
    <property type="entry name" value="lambda repressor-like DNA-binding domains"/>
    <property type="match status" value="1"/>
</dbReference>
<dbReference type="Proteomes" id="UP000008803">
    <property type="component" value="Chromosome"/>
</dbReference>
<dbReference type="InterPro" id="IPR010982">
    <property type="entry name" value="Lambda_DNA-bd_dom_sf"/>
</dbReference>
<dbReference type="PANTHER" id="PTHR46797">
    <property type="entry name" value="HTH-TYPE TRANSCRIPTIONAL REGULATOR"/>
    <property type="match status" value="1"/>
</dbReference>
<dbReference type="EMBL" id="FP929044">
    <property type="protein sequence ID" value="CBK96256.1"/>
    <property type="molecule type" value="Genomic_DNA"/>
</dbReference>
<evidence type="ECO:0000259" key="2">
    <source>
        <dbReference type="PROSITE" id="PS50943"/>
    </source>
</evidence>
<dbReference type="KEGG" id="esu:EUS_10580"/>
<dbReference type="BioCyc" id="ESIR657319:G136K-893-MONOMER"/>
<proteinExistence type="predicted"/>
<dbReference type="PROSITE" id="PS50943">
    <property type="entry name" value="HTH_CROC1"/>
    <property type="match status" value="1"/>
</dbReference>
<dbReference type="GO" id="GO:0003677">
    <property type="term" value="F:DNA binding"/>
    <property type="evidence" value="ECO:0007669"/>
    <property type="project" value="UniProtKB-KW"/>
</dbReference>
<evidence type="ECO:0000313" key="4">
    <source>
        <dbReference type="Proteomes" id="UP000008803"/>
    </source>
</evidence>
<dbReference type="PANTHER" id="PTHR46797:SF1">
    <property type="entry name" value="METHYLPHOSPHONATE SYNTHASE"/>
    <property type="match status" value="1"/>
</dbReference>
<organism evidence="3 4">
    <name type="scientific">[Eubacterium] siraeum 70/3</name>
    <dbReference type="NCBI Taxonomy" id="657319"/>
    <lineage>
        <taxon>Bacteria</taxon>
        <taxon>Bacillati</taxon>
        <taxon>Bacillota</taxon>
        <taxon>Clostridia</taxon>
        <taxon>Eubacteriales</taxon>
        <taxon>Oscillospiraceae</taxon>
        <taxon>Oscillospiraceae incertae sedis</taxon>
    </lineage>
</organism>
<evidence type="ECO:0000313" key="3">
    <source>
        <dbReference type="EMBL" id="CBK96256.1"/>
    </source>
</evidence>
<dbReference type="Pfam" id="PF13560">
    <property type="entry name" value="HTH_31"/>
    <property type="match status" value="1"/>
</dbReference>
<dbReference type="PATRIC" id="fig|657319.3.peg.1348"/>
<sequence length="120" mass="13841">MQINYILLGQRIRAFRTKKGITQMELAERIDRSAAYMSYVETAYKSCSLDTLVMVANELNVSTDDLLIDSLTNTIKASNHEFTAILSDCSDYEMRVLLDIVKATKQAMREYKYLTRANRR</sequence>
<reference evidence="3 4" key="2">
    <citation type="submission" date="2010-03" db="EMBL/GenBank/DDBJ databases">
        <authorList>
            <person name="Pajon A."/>
        </authorList>
    </citation>
    <scope>NUCLEOTIDE SEQUENCE [LARGE SCALE GENOMIC DNA]</scope>
    <source>
        <strain evidence="3 4">70/3</strain>
    </source>
</reference>
<gene>
    <name evidence="3" type="ORF">EUS_10580</name>
</gene>
<dbReference type="AlphaFoldDB" id="D4JT37"/>
<dbReference type="CDD" id="cd00093">
    <property type="entry name" value="HTH_XRE"/>
    <property type="match status" value="1"/>
</dbReference>
<evidence type="ECO:0000256" key="1">
    <source>
        <dbReference type="ARBA" id="ARBA00023125"/>
    </source>
</evidence>
<accession>D4JT37</accession>
<dbReference type="InterPro" id="IPR001387">
    <property type="entry name" value="Cro/C1-type_HTH"/>
</dbReference>
<dbReference type="InterPro" id="IPR050807">
    <property type="entry name" value="TransReg_Diox_bact_type"/>
</dbReference>
<name>D4JT37_9FIRM</name>
<keyword evidence="1" id="KW-0238">DNA-binding</keyword>
<dbReference type="GO" id="GO:0005829">
    <property type="term" value="C:cytosol"/>
    <property type="evidence" value="ECO:0007669"/>
    <property type="project" value="TreeGrafter"/>
</dbReference>
<feature type="domain" description="HTH cro/C1-type" evidence="2">
    <location>
        <begin position="12"/>
        <end position="66"/>
    </location>
</feature>
<dbReference type="SMART" id="SM00530">
    <property type="entry name" value="HTH_XRE"/>
    <property type="match status" value="1"/>
</dbReference>